<dbReference type="RefSeq" id="WP_158267109.1">
    <property type="nucleotide sequence ID" value="NZ_PYAW01000005.1"/>
</dbReference>
<dbReference type="EMBL" id="PYAW01000005">
    <property type="protein sequence ID" value="PSL44793.1"/>
    <property type="molecule type" value="Genomic_DNA"/>
</dbReference>
<evidence type="ECO:0000313" key="1">
    <source>
        <dbReference type="EMBL" id="PSL44793.1"/>
    </source>
</evidence>
<evidence type="ECO:0000313" key="2">
    <source>
        <dbReference type="Proteomes" id="UP000240971"/>
    </source>
</evidence>
<comment type="caution">
    <text evidence="1">The sequence shown here is derived from an EMBL/GenBank/DDBJ whole genome shotgun (WGS) entry which is preliminary data.</text>
</comment>
<gene>
    <name evidence="1" type="ORF">CLV51_105165</name>
</gene>
<proteinExistence type="predicted"/>
<accession>A0A2P8HF00</accession>
<dbReference type="Proteomes" id="UP000240971">
    <property type="component" value="Unassembled WGS sequence"/>
</dbReference>
<protein>
    <submittedName>
        <fullName evidence="1">Uncharacterized protein</fullName>
    </submittedName>
</protein>
<name>A0A2P8HF00_CHINA</name>
<dbReference type="AlphaFoldDB" id="A0A2P8HF00"/>
<dbReference type="Pfam" id="PF19265">
    <property type="entry name" value="DUF5908"/>
    <property type="match status" value="1"/>
</dbReference>
<sequence>MPVQINEVIIRTVIESPSGSTGGGTHEDVPPAINRETETVEKVLEIIREKNER</sequence>
<keyword evidence="2" id="KW-1185">Reference proteome</keyword>
<reference evidence="1 2" key="1">
    <citation type="submission" date="2018-03" db="EMBL/GenBank/DDBJ databases">
        <title>Genomic Encyclopedia of Archaeal and Bacterial Type Strains, Phase II (KMG-II): from individual species to whole genera.</title>
        <authorList>
            <person name="Goeker M."/>
        </authorList>
    </citation>
    <scope>NUCLEOTIDE SEQUENCE [LARGE SCALE GENOMIC DNA]</scope>
    <source>
        <strain evidence="1 2">DSM 24859</strain>
    </source>
</reference>
<dbReference type="InterPro" id="IPR045459">
    <property type="entry name" value="DUF5908"/>
</dbReference>
<organism evidence="1 2">
    <name type="scientific">Chitinophaga niastensis</name>
    <dbReference type="NCBI Taxonomy" id="536980"/>
    <lineage>
        <taxon>Bacteria</taxon>
        <taxon>Pseudomonadati</taxon>
        <taxon>Bacteroidota</taxon>
        <taxon>Chitinophagia</taxon>
        <taxon>Chitinophagales</taxon>
        <taxon>Chitinophagaceae</taxon>
        <taxon>Chitinophaga</taxon>
    </lineage>
</organism>
<dbReference type="OrthoDB" id="5570459at2"/>